<feature type="domain" description="Amidohydrolase-related" evidence="1">
    <location>
        <begin position="6"/>
        <end position="276"/>
    </location>
</feature>
<dbReference type="InterPro" id="IPR032466">
    <property type="entry name" value="Metal_Hydrolase"/>
</dbReference>
<sequence length="278" mass="31655">MAVNYIDAHVHVWTDDFERYPLAEGFRPEQMRPATFLPQDILRHAGPSGVGRVVLIQMSYYGSDNRYMLGVIRDAPEVFRGVAIVDWRSARPDLEMRRLGRCGVRGFRVYPAGVPSATWLDGEGYERMFRAGAEEGLAVCPLIDPDGLPALSRMCERFPETPVLIDHLARIGARGPARDADVDALCRMARHRNAMVKVSAFYALGEKRPPYLDLAPIIRRVRDAFGAERLMWASDCPYQVQGATYEEGIALIRDRLDFLSSEEREWILRKTAERFFFE</sequence>
<evidence type="ECO:0000313" key="3">
    <source>
        <dbReference type="Proteomes" id="UP000178606"/>
    </source>
</evidence>
<dbReference type="Proteomes" id="UP000178606">
    <property type="component" value="Unassembled WGS sequence"/>
</dbReference>
<organism evidence="2 3">
    <name type="scientific">Handelsmanbacteria sp. (strain RIFCSPLOWO2_12_FULL_64_10)</name>
    <dbReference type="NCBI Taxonomy" id="1817868"/>
    <lineage>
        <taxon>Bacteria</taxon>
        <taxon>Candidatus Handelsmaniibacteriota</taxon>
    </lineage>
</organism>
<dbReference type="GO" id="GO:0016787">
    <property type="term" value="F:hydrolase activity"/>
    <property type="evidence" value="ECO:0007669"/>
    <property type="project" value="UniProtKB-KW"/>
</dbReference>
<protein>
    <submittedName>
        <fullName evidence="2">Amidohydrolase</fullName>
    </submittedName>
</protein>
<accession>A0A1F6CSM9</accession>
<reference evidence="2 3" key="1">
    <citation type="journal article" date="2016" name="Nat. Commun.">
        <title>Thousands of microbial genomes shed light on interconnected biogeochemical processes in an aquifer system.</title>
        <authorList>
            <person name="Anantharaman K."/>
            <person name="Brown C.T."/>
            <person name="Hug L.A."/>
            <person name="Sharon I."/>
            <person name="Castelle C.J."/>
            <person name="Probst A.J."/>
            <person name="Thomas B.C."/>
            <person name="Singh A."/>
            <person name="Wilkins M.J."/>
            <person name="Karaoz U."/>
            <person name="Brodie E.L."/>
            <person name="Williams K.H."/>
            <person name="Hubbard S.S."/>
            <person name="Banfield J.F."/>
        </authorList>
    </citation>
    <scope>NUCLEOTIDE SEQUENCE [LARGE SCALE GENOMIC DNA]</scope>
    <source>
        <strain evidence="3">RIFCSPLOWO2_12_FULL_64_10</strain>
    </source>
</reference>
<dbReference type="Gene3D" id="3.20.20.140">
    <property type="entry name" value="Metal-dependent hydrolases"/>
    <property type="match status" value="1"/>
</dbReference>
<dbReference type="InterPro" id="IPR006680">
    <property type="entry name" value="Amidohydro-rel"/>
</dbReference>
<keyword evidence="2" id="KW-0378">Hydrolase</keyword>
<gene>
    <name evidence="2" type="ORF">A3F84_19435</name>
</gene>
<dbReference type="AlphaFoldDB" id="A0A1F6CSM9"/>
<comment type="caution">
    <text evidence="2">The sequence shown here is derived from an EMBL/GenBank/DDBJ whole genome shotgun (WGS) entry which is preliminary data.</text>
</comment>
<dbReference type="PANTHER" id="PTHR35563:SF2">
    <property type="entry name" value="BARREL METAL-DEPENDENT HYDROLASE, PUTATIVE (AFU_ORTHOLOGUE AFUA_1G16240)-RELATED"/>
    <property type="match status" value="1"/>
</dbReference>
<dbReference type="Pfam" id="PF04909">
    <property type="entry name" value="Amidohydro_2"/>
    <property type="match status" value="1"/>
</dbReference>
<dbReference type="InterPro" id="IPR052358">
    <property type="entry name" value="Aro_Compnd_Degr_Hydrolases"/>
</dbReference>
<proteinExistence type="predicted"/>
<evidence type="ECO:0000259" key="1">
    <source>
        <dbReference type="Pfam" id="PF04909"/>
    </source>
</evidence>
<name>A0A1F6CSM9_HANXR</name>
<dbReference type="PANTHER" id="PTHR35563">
    <property type="entry name" value="BARREL METAL-DEPENDENT HYDROLASE, PUTATIVE (AFU_ORTHOLOGUE AFUA_1G16240)-RELATED"/>
    <property type="match status" value="1"/>
</dbReference>
<dbReference type="EMBL" id="MFKF01000154">
    <property type="protein sequence ID" value="OGG52186.1"/>
    <property type="molecule type" value="Genomic_DNA"/>
</dbReference>
<evidence type="ECO:0000313" key="2">
    <source>
        <dbReference type="EMBL" id="OGG52186.1"/>
    </source>
</evidence>
<dbReference type="SUPFAM" id="SSF51556">
    <property type="entry name" value="Metallo-dependent hydrolases"/>
    <property type="match status" value="1"/>
</dbReference>